<feature type="transmembrane region" description="Helical" evidence="1">
    <location>
        <begin position="12"/>
        <end position="34"/>
    </location>
</feature>
<dbReference type="EMBL" id="ML179108">
    <property type="protein sequence ID" value="THV00131.1"/>
    <property type="molecule type" value="Genomic_DNA"/>
</dbReference>
<keyword evidence="1" id="KW-0812">Transmembrane</keyword>
<reference evidence="2 3" key="1">
    <citation type="journal article" date="2019" name="Nat. Ecol. Evol.">
        <title>Megaphylogeny resolves global patterns of mushroom evolution.</title>
        <authorList>
            <person name="Varga T."/>
            <person name="Krizsan K."/>
            <person name="Foldi C."/>
            <person name="Dima B."/>
            <person name="Sanchez-Garcia M."/>
            <person name="Sanchez-Ramirez S."/>
            <person name="Szollosi G.J."/>
            <person name="Szarkandi J.G."/>
            <person name="Papp V."/>
            <person name="Albert L."/>
            <person name="Andreopoulos W."/>
            <person name="Angelini C."/>
            <person name="Antonin V."/>
            <person name="Barry K.W."/>
            <person name="Bougher N.L."/>
            <person name="Buchanan P."/>
            <person name="Buyck B."/>
            <person name="Bense V."/>
            <person name="Catcheside P."/>
            <person name="Chovatia M."/>
            <person name="Cooper J."/>
            <person name="Damon W."/>
            <person name="Desjardin D."/>
            <person name="Finy P."/>
            <person name="Geml J."/>
            <person name="Haridas S."/>
            <person name="Hughes K."/>
            <person name="Justo A."/>
            <person name="Karasinski D."/>
            <person name="Kautmanova I."/>
            <person name="Kiss B."/>
            <person name="Kocsube S."/>
            <person name="Kotiranta H."/>
            <person name="LaButti K.M."/>
            <person name="Lechner B.E."/>
            <person name="Liimatainen K."/>
            <person name="Lipzen A."/>
            <person name="Lukacs Z."/>
            <person name="Mihaltcheva S."/>
            <person name="Morgado L.N."/>
            <person name="Niskanen T."/>
            <person name="Noordeloos M.E."/>
            <person name="Ohm R.A."/>
            <person name="Ortiz-Santana B."/>
            <person name="Ovrebo C."/>
            <person name="Racz N."/>
            <person name="Riley R."/>
            <person name="Savchenko A."/>
            <person name="Shiryaev A."/>
            <person name="Soop K."/>
            <person name="Spirin V."/>
            <person name="Szebenyi C."/>
            <person name="Tomsovsky M."/>
            <person name="Tulloss R.E."/>
            <person name="Uehling J."/>
            <person name="Grigoriev I.V."/>
            <person name="Vagvolgyi C."/>
            <person name="Papp T."/>
            <person name="Martin F.M."/>
            <person name="Miettinen O."/>
            <person name="Hibbett D.S."/>
            <person name="Nagy L.G."/>
        </authorList>
    </citation>
    <scope>NUCLEOTIDE SEQUENCE [LARGE SCALE GENOMIC DNA]</scope>
    <source>
        <strain evidence="2 3">CBS 962.96</strain>
    </source>
</reference>
<organism evidence="2 3">
    <name type="scientific">Dendrothele bispora (strain CBS 962.96)</name>
    <dbReference type="NCBI Taxonomy" id="1314807"/>
    <lineage>
        <taxon>Eukaryota</taxon>
        <taxon>Fungi</taxon>
        <taxon>Dikarya</taxon>
        <taxon>Basidiomycota</taxon>
        <taxon>Agaricomycotina</taxon>
        <taxon>Agaricomycetes</taxon>
        <taxon>Agaricomycetidae</taxon>
        <taxon>Agaricales</taxon>
        <taxon>Agaricales incertae sedis</taxon>
        <taxon>Dendrothele</taxon>
    </lineage>
</organism>
<evidence type="ECO:0000256" key="1">
    <source>
        <dbReference type="SAM" id="Phobius"/>
    </source>
</evidence>
<evidence type="ECO:0000313" key="2">
    <source>
        <dbReference type="EMBL" id="THV00131.1"/>
    </source>
</evidence>
<evidence type="ECO:0000313" key="3">
    <source>
        <dbReference type="Proteomes" id="UP000297245"/>
    </source>
</evidence>
<name>A0A4S8MCQ7_DENBC</name>
<proteinExistence type="predicted"/>
<dbReference type="AlphaFoldDB" id="A0A4S8MCQ7"/>
<feature type="transmembrane region" description="Helical" evidence="1">
    <location>
        <begin position="97"/>
        <end position="115"/>
    </location>
</feature>
<accession>A0A4S8MCQ7</accession>
<gene>
    <name evidence="2" type="ORF">K435DRAFT_466003</name>
</gene>
<keyword evidence="3" id="KW-1185">Reference proteome</keyword>
<keyword evidence="1" id="KW-0472">Membrane</keyword>
<keyword evidence="1" id="KW-1133">Transmembrane helix</keyword>
<sequence>MLFLWHKFGKNAPLLSSATLPFILYNIFFLSGILEESKRNCVSLTSVFSDFGWQPLHNPVQPRTGHFSATWQPQSKIPEPTLIFGLFQPRNRCNLEVFYVPELLFVKMILLIIYFDSD</sequence>
<protein>
    <submittedName>
        <fullName evidence="2">Uncharacterized protein</fullName>
    </submittedName>
</protein>
<dbReference type="Proteomes" id="UP000297245">
    <property type="component" value="Unassembled WGS sequence"/>
</dbReference>